<accession>A0A3P6TN69</accession>
<dbReference type="InterPro" id="IPR001254">
    <property type="entry name" value="Trypsin_dom"/>
</dbReference>
<dbReference type="OMA" id="LCMTARI"/>
<dbReference type="STRING" id="42156.A0A3P6TN69"/>
<sequence length="253" mass="27639">MGDAMQLSKLDADDNEDLKINCGKTRRQWLSSPYKISVGSAAKLGQFPWAAALTLINQEHYNYCGGSIISKRHIITAAHCVMKYGSHQLPCTLATNLDDITQIAVRYGGVCLRRDSPPCDGQLCMTARIRKIAIHKRFLDGGCLDGHDFAVVEMESDLMALSPYHLSNLTYESDSAPAPPPPLLLLLQTKTTIGDSGAGLQGFLGQRVFLLGIHSFGPKICHNGSPFTVTDTRPYAQLICHITGICYHLSSFT</sequence>
<proteinExistence type="predicted"/>
<evidence type="ECO:0000259" key="1">
    <source>
        <dbReference type="PROSITE" id="PS50240"/>
    </source>
</evidence>
<dbReference type="PROSITE" id="PS50240">
    <property type="entry name" value="TRYPSIN_DOM"/>
    <property type="match status" value="1"/>
</dbReference>
<feature type="domain" description="Peptidase S1" evidence="1">
    <location>
        <begin position="36"/>
        <end position="253"/>
    </location>
</feature>
<dbReference type="Proteomes" id="UP000277928">
    <property type="component" value="Unassembled WGS sequence"/>
</dbReference>
<dbReference type="GO" id="GO:0006508">
    <property type="term" value="P:proteolysis"/>
    <property type="evidence" value="ECO:0007669"/>
    <property type="project" value="InterPro"/>
</dbReference>
<dbReference type="AlphaFoldDB" id="A0A3P6TN69"/>
<dbReference type="OrthoDB" id="5830415at2759"/>
<reference evidence="2 3" key="1">
    <citation type="submission" date="2018-08" db="EMBL/GenBank/DDBJ databases">
        <authorList>
            <person name="Laetsch R D."/>
            <person name="Stevens L."/>
            <person name="Kumar S."/>
            <person name="Blaxter L. M."/>
        </authorList>
    </citation>
    <scope>NUCLEOTIDE SEQUENCE [LARGE SCALE GENOMIC DNA]</scope>
</reference>
<keyword evidence="3" id="KW-1185">Reference proteome</keyword>
<dbReference type="Gene3D" id="2.40.10.10">
    <property type="entry name" value="Trypsin-like serine proteases"/>
    <property type="match status" value="1"/>
</dbReference>
<evidence type="ECO:0000313" key="2">
    <source>
        <dbReference type="EMBL" id="VDK80580.1"/>
    </source>
</evidence>
<dbReference type="GO" id="GO:0004252">
    <property type="term" value="F:serine-type endopeptidase activity"/>
    <property type="evidence" value="ECO:0007669"/>
    <property type="project" value="InterPro"/>
</dbReference>
<name>A0A3P6TN69_LITSI</name>
<dbReference type="InterPro" id="IPR051333">
    <property type="entry name" value="CLIP_Serine_Protease"/>
</dbReference>
<dbReference type="PANTHER" id="PTHR24260">
    <property type="match status" value="1"/>
</dbReference>
<organism evidence="2 3">
    <name type="scientific">Litomosoides sigmodontis</name>
    <name type="common">Filarial nematode worm</name>
    <dbReference type="NCBI Taxonomy" id="42156"/>
    <lineage>
        <taxon>Eukaryota</taxon>
        <taxon>Metazoa</taxon>
        <taxon>Ecdysozoa</taxon>
        <taxon>Nematoda</taxon>
        <taxon>Chromadorea</taxon>
        <taxon>Rhabditida</taxon>
        <taxon>Spirurina</taxon>
        <taxon>Spiruromorpha</taxon>
        <taxon>Filarioidea</taxon>
        <taxon>Onchocercidae</taxon>
        <taxon>Litomosoides</taxon>
    </lineage>
</organism>
<dbReference type="Pfam" id="PF00089">
    <property type="entry name" value="Trypsin"/>
    <property type="match status" value="1"/>
</dbReference>
<dbReference type="InterPro" id="IPR043504">
    <property type="entry name" value="Peptidase_S1_PA_chymotrypsin"/>
</dbReference>
<dbReference type="PANTHER" id="PTHR24260:SF136">
    <property type="entry name" value="GH08193P-RELATED"/>
    <property type="match status" value="1"/>
</dbReference>
<dbReference type="InterPro" id="IPR009003">
    <property type="entry name" value="Peptidase_S1_PA"/>
</dbReference>
<dbReference type="PROSITE" id="PS00134">
    <property type="entry name" value="TRYPSIN_HIS"/>
    <property type="match status" value="1"/>
</dbReference>
<dbReference type="SMART" id="SM00020">
    <property type="entry name" value="Tryp_SPc"/>
    <property type="match status" value="1"/>
</dbReference>
<gene>
    <name evidence="2" type="ORF">NLS_LOCUS4969</name>
</gene>
<dbReference type="SUPFAM" id="SSF50494">
    <property type="entry name" value="Trypsin-like serine proteases"/>
    <property type="match status" value="1"/>
</dbReference>
<dbReference type="InterPro" id="IPR018114">
    <property type="entry name" value="TRYPSIN_HIS"/>
</dbReference>
<protein>
    <recommendedName>
        <fullName evidence="1">Peptidase S1 domain-containing protein</fullName>
    </recommendedName>
</protein>
<evidence type="ECO:0000313" key="3">
    <source>
        <dbReference type="Proteomes" id="UP000277928"/>
    </source>
</evidence>
<dbReference type="EMBL" id="UYRX01000346">
    <property type="protein sequence ID" value="VDK80580.1"/>
    <property type="molecule type" value="Genomic_DNA"/>
</dbReference>